<evidence type="ECO:0000256" key="1">
    <source>
        <dbReference type="ARBA" id="ARBA00004496"/>
    </source>
</evidence>
<dbReference type="Proteomes" id="UP000663570">
    <property type="component" value="Chromosome"/>
</dbReference>
<dbReference type="Pfam" id="PF13242">
    <property type="entry name" value="Hydrolase_like"/>
    <property type="match status" value="1"/>
</dbReference>
<proteinExistence type="inferred from homology"/>
<sequence length="192" mass="21187">MSHGGALFLDRDGVINEDPGYVHRAEDIRFIPGIFELARAAHASAYRVVIVTNQAGIGRGYFSEAQFNTLMQWMRTQFAEAGAPLSAVYHCPCHPEHGLGAYRRESPDRKPAPGMLFRARDELKIDLAASVLVGDKPSDTEAGSRAGVGCRLLYDPLHRAPDDPHASARIEHLSDAIEYLSPHAFRHQLESE</sequence>
<dbReference type="InterPro" id="IPR006543">
    <property type="entry name" value="Histidinol-phos"/>
</dbReference>
<dbReference type="InterPro" id="IPR006549">
    <property type="entry name" value="HAD-SF_hydro_IIIA"/>
</dbReference>
<name>A0ABX7M3E3_9RHOO</name>
<dbReference type="PANTHER" id="PTHR42891:SF1">
    <property type="entry name" value="D-GLYCERO-BETA-D-MANNO-HEPTOSE-1,7-BISPHOSPHATE 7-PHOSPHATASE"/>
    <property type="match status" value="1"/>
</dbReference>
<evidence type="ECO:0000256" key="5">
    <source>
        <dbReference type="ARBA" id="ARBA00023277"/>
    </source>
</evidence>
<comment type="similarity">
    <text evidence="7">Belongs to the gmhB family.</text>
</comment>
<dbReference type="NCBIfam" id="TIGR01662">
    <property type="entry name" value="HAD-SF-IIIA"/>
    <property type="match status" value="1"/>
</dbReference>
<dbReference type="EMBL" id="CP071060">
    <property type="protein sequence ID" value="QSI75298.1"/>
    <property type="molecule type" value="Genomic_DNA"/>
</dbReference>
<evidence type="ECO:0000256" key="4">
    <source>
        <dbReference type="ARBA" id="ARBA00022801"/>
    </source>
</evidence>
<dbReference type="InterPro" id="IPR004446">
    <property type="entry name" value="Heptose_bisP_phosphatase"/>
</dbReference>
<organism evidence="8 9">
    <name type="scientific">Niveibacterium microcysteis</name>
    <dbReference type="NCBI Taxonomy" id="2811415"/>
    <lineage>
        <taxon>Bacteria</taxon>
        <taxon>Pseudomonadati</taxon>
        <taxon>Pseudomonadota</taxon>
        <taxon>Betaproteobacteria</taxon>
        <taxon>Rhodocyclales</taxon>
        <taxon>Rhodocyclaceae</taxon>
        <taxon>Niveibacterium</taxon>
    </lineage>
</organism>
<gene>
    <name evidence="8" type="ORF">JY500_12310</name>
</gene>
<dbReference type="NCBIfam" id="TIGR01656">
    <property type="entry name" value="Histidinol-ppas"/>
    <property type="match status" value="1"/>
</dbReference>
<dbReference type="PIRSF" id="PIRSF004682">
    <property type="entry name" value="GmhB"/>
    <property type="match status" value="1"/>
</dbReference>
<dbReference type="Gene3D" id="3.40.50.1000">
    <property type="entry name" value="HAD superfamily/HAD-like"/>
    <property type="match status" value="1"/>
</dbReference>
<protein>
    <recommendedName>
        <fullName evidence="6 7">D,D-heptose 1,7-bisphosphate phosphatase</fullName>
        <ecNumber evidence="7">3.1.3.-</ecNumber>
    </recommendedName>
</protein>
<dbReference type="CDD" id="cd07503">
    <property type="entry name" value="HAD_HisB-N"/>
    <property type="match status" value="1"/>
</dbReference>
<dbReference type="EC" id="3.1.3.-" evidence="7"/>
<evidence type="ECO:0000256" key="6">
    <source>
        <dbReference type="ARBA" id="ARBA00031828"/>
    </source>
</evidence>
<dbReference type="SUPFAM" id="SSF56784">
    <property type="entry name" value="HAD-like"/>
    <property type="match status" value="1"/>
</dbReference>
<reference evidence="8 9" key="1">
    <citation type="submission" date="2021-02" db="EMBL/GenBank/DDBJ databases">
        <title>Niveibacterium changnyeongensis HC41.</title>
        <authorList>
            <person name="Kang M."/>
        </authorList>
    </citation>
    <scope>NUCLEOTIDE SEQUENCE [LARGE SCALE GENOMIC DNA]</scope>
    <source>
        <strain evidence="8 9">HC41</strain>
    </source>
</reference>
<dbReference type="InterPro" id="IPR036412">
    <property type="entry name" value="HAD-like_sf"/>
</dbReference>
<dbReference type="PANTHER" id="PTHR42891">
    <property type="entry name" value="D-GLYCERO-BETA-D-MANNO-HEPTOSE-1,7-BISPHOSPHATE 7-PHOSPHATASE"/>
    <property type="match status" value="1"/>
</dbReference>
<dbReference type="RefSeq" id="WP_206252722.1">
    <property type="nucleotide sequence ID" value="NZ_CP071060.1"/>
</dbReference>
<keyword evidence="4 7" id="KW-0378">Hydrolase</keyword>
<accession>A0ABX7M3E3</accession>
<evidence type="ECO:0000313" key="9">
    <source>
        <dbReference type="Proteomes" id="UP000663570"/>
    </source>
</evidence>
<evidence type="ECO:0000256" key="7">
    <source>
        <dbReference type="PIRNR" id="PIRNR004682"/>
    </source>
</evidence>
<keyword evidence="3" id="KW-0479">Metal-binding</keyword>
<keyword evidence="2 7" id="KW-0963">Cytoplasm</keyword>
<dbReference type="InterPro" id="IPR023214">
    <property type="entry name" value="HAD_sf"/>
</dbReference>
<dbReference type="NCBIfam" id="TIGR00213">
    <property type="entry name" value="GmhB_yaeD"/>
    <property type="match status" value="1"/>
</dbReference>
<keyword evidence="9" id="KW-1185">Reference proteome</keyword>
<comment type="subcellular location">
    <subcellularLocation>
        <location evidence="1 7">Cytoplasm</location>
    </subcellularLocation>
</comment>
<evidence type="ECO:0000313" key="8">
    <source>
        <dbReference type="EMBL" id="QSI75298.1"/>
    </source>
</evidence>
<evidence type="ECO:0000256" key="3">
    <source>
        <dbReference type="ARBA" id="ARBA00022723"/>
    </source>
</evidence>
<evidence type="ECO:0000256" key="2">
    <source>
        <dbReference type="ARBA" id="ARBA00022490"/>
    </source>
</evidence>
<dbReference type="GO" id="GO:0016787">
    <property type="term" value="F:hydrolase activity"/>
    <property type="evidence" value="ECO:0007669"/>
    <property type="project" value="UniProtKB-KW"/>
</dbReference>
<keyword evidence="5 7" id="KW-0119">Carbohydrate metabolism</keyword>